<name>A0ABV5XF27_9NOCA</name>
<reference evidence="1 2" key="1">
    <citation type="submission" date="2024-09" db="EMBL/GenBank/DDBJ databases">
        <authorList>
            <person name="Sun Q."/>
            <person name="Mori K."/>
        </authorList>
    </citation>
    <scope>NUCLEOTIDE SEQUENCE [LARGE SCALE GENOMIC DNA]</scope>
    <source>
        <strain evidence="1 2">JCM 11411</strain>
    </source>
</reference>
<gene>
    <name evidence="1" type="ORF">ACFFQ6_14820</name>
</gene>
<sequence>MRIVQTGGDGVDTPLGETKKLWLIDTFDSVVEQFESDRNIIVADAESSGVRHYDELG</sequence>
<comment type="caution">
    <text evidence="1">The sequence shown here is derived from an EMBL/GenBank/DDBJ whole genome shotgun (WGS) entry which is preliminary data.</text>
</comment>
<dbReference type="Proteomes" id="UP001589587">
    <property type="component" value="Unassembled WGS sequence"/>
</dbReference>
<keyword evidence="2" id="KW-1185">Reference proteome</keyword>
<dbReference type="RefSeq" id="WP_378374902.1">
    <property type="nucleotide sequence ID" value="NZ_JBHMAS010000034.1"/>
</dbReference>
<dbReference type="EMBL" id="JBHMAS010000034">
    <property type="protein sequence ID" value="MFB9780966.1"/>
    <property type="molecule type" value="Genomic_DNA"/>
</dbReference>
<evidence type="ECO:0000313" key="2">
    <source>
        <dbReference type="Proteomes" id="UP001589587"/>
    </source>
</evidence>
<organism evidence="1 2">
    <name type="scientific">Rhodococcus baikonurensis</name>
    <dbReference type="NCBI Taxonomy" id="172041"/>
    <lineage>
        <taxon>Bacteria</taxon>
        <taxon>Bacillati</taxon>
        <taxon>Actinomycetota</taxon>
        <taxon>Actinomycetes</taxon>
        <taxon>Mycobacteriales</taxon>
        <taxon>Nocardiaceae</taxon>
        <taxon>Rhodococcus</taxon>
        <taxon>Rhodococcus erythropolis group</taxon>
    </lineage>
</organism>
<protein>
    <submittedName>
        <fullName evidence="1">Uncharacterized protein</fullName>
    </submittedName>
</protein>
<accession>A0ABV5XF27</accession>
<proteinExistence type="predicted"/>
<evidence type="ECO:0000313" key="1">
    <source>
        <dbReference type="EMBL" id="MFB9780966.1"/>
    </source>
</evidence>